<dbReference type="Gene3D" id="1.10.10.10">
    <property type="entry name" value="Winged helix-like DNA-binding domain superfamily/Winged helix DNA-binding domain"/>
    <property type="match status" value="1"/>
</dbReference>
<evidence type="ECO:0000313" key="3">
    <source>
        <dbReference type="Proteomes" id="UP000887569"/>
    </source>
</evidence>
<feature type="domain" description="DEP" evidence="2">
    <location>
        <begin position="54"/>
        <end position="138"/>
    </location>
</feature>
<dbReference type="PROSITE" id="PS50186">
    <property type="entry name" value="DEP"/>
    <property type="match status" value="1"/>
</dbReference>
<feature type="region of interest" description="Disordered" evidence="1">
    <location>
        <begin position="209"/>
        <end position="228"/>
    </location>
</feature>
<feature type="region of interest" description="Disordered" evidence="1">
    <location>
        <begin position="478"/>
        <end position="508"/>
    </location>
</feature>
<dbReference type="AlphaFoldDB" id="A0A914ZWJ6"/>
<dbReference type="InterPro" id="IPR000591">
    <property type="entry name" value="DEP_dom"/>
</dbReference>
<name>A0A914ZWJ6_PARUN</name>
<protein>
    <submittedName>
        <fullName evidence="4">DEP domain-containing protein</fullName>
    </submittedName>
</protein>
<dbReference type="InterPro" id="IPR036388">
    <property type="entry name" value="WH-like_DNA-bd_sf"/>
</dbReference>
<evidence type="ECO:0000256" key="1">
    <source>
        <dbReference type="SAM" id="MobiDB-lite"/>
    </source>
</evidence>
<dbReference type="SMART" id="SM00049">
    <property type="entry name" value="DEP"/>
    <property type="match status" value="1"/>
</dbReference>
<sequence>MAGRVRLKAFRSGLPADANGKTNEEKHVINNKSESVFEDRFKATRLWNGIMRRFRNGMQLKRHRRQLRTYDDCFTGREAVDFLMNELPKFISENKEITRKNCALLLSKFMAHRLFSAVRGDSDVTEPFKETEIYKFSDIPVEKLASTPVLVRRAASFNERYSFGSNSTERNSFDAAATMRVQKVEFTQRNERIVPARFAIPSKMATSPLAKSRRLSSSHGNLPSMISPRMHDSMERKELERLELGYNFKEAEEESNSADEVRQTEKADALNAAISDLIEVANKPTIIQQDVRTTESIRTFGRLVQPCTPPSAEDRIFRKERQEENVAEQVNRISLRHVMRCPFTEANICDVWKDALLSRLRTMLRLNSLDGVFDFEFSGCDVKWNCEKVGKKGIVYVREEDDGLSAYLIAMMRYLAHWPFDRKFADKQYEGFELNVFENVCEHFVKGCPLLPTLLAVAILNIVSVIRARNTSSQLVVSPMSSNTETRAQNNNTPSVRRGTSSTAIEEQPSSVQQMNYEMTPGTFVRASLARGSVATVQSMRHVHSQFEDGTSCSPGISSFTRSCRSIRQGNDDNMLKEYESILARLPGLHRSPELLQRVCELTTTTTLKPANTPPHRVYSISSSSLLKTPRLGLSPLVAGIAAEDESDLIWCVALVLLTISPPTRRRLHYLVRFMRRICKNHCLRLDVNRENRYVVLERLSESIIVESDLISPVQCLHIVTFLVDNENELFSVPATFKADVNERITCRRQQEVALSNERKEDTSSSSGCPRLQFCEPIELREYDEQRERGIESHLLTLLNEIVANENLSVDERKKQLKKFKKTYPQIYEKRFPSPKLRARKPRTPGILHRLRNFNFK</sequence>
<dbReference type="PANTHER" id="PTHR16206">
    <property type="entry name" value="DEP DOMAIN-CONTAINING"/>
    <property type="match status" value="1"/>
</dbReference>
<dbReference type="SUPFAM" id="SSF46785">
    <property type="entry name" value="Winged helix' DNA-binding domain"/>
    <property type="match status" value="1"/>
</dbReference>
<dbReference type="WBParaSite" id="PgB22_g024_t02">
    <property type="protein sequence ID" value="PgB22_g024_t02"/>
    <property type="gene ID" value="PgB22_g024"/>
</dbReference>
<keyword evidence="3" id="KW-1185">Reference proteome</keyword>
<reference evidence="4" key="1">
    <citation type="submission" date="2022-11" db="UniProtKB">
        <authorList>
            <consortium name="WormBaseParasite"/>
        </authorList>
    </citation>
    <scope>IDENTIFICATION</scope>
</reference>
<dbReference type="GO" id="GO:0035556">
    <property type="term" value="P:intracellular signal transduction"/>
    <property type="evidence" value="ECO:0007669"/>
    <property type="project" value="InterPro"/>
</dbReference>
<dbReference type="PANTHER" id="PTHR16206:SF4">
    <property type="entry name" value="PROTEIN LET-99"/>
    <property type="match status" value="1"/>
</dbReference>
<evidence type="ECO:0000259" key="2">
    <source>
        <dbReference type="PROSITE" id="PS50186"/>
    </source>
</evidence>
<proteinExistence type="predicted"/>
<dbReference type="InterPro" id="IPR036390">
    <property type="entry name" value="WH_DNA-bd_sf"/>
</dbReference>
<evidence type="ECO:0000313" key="4">
    <source>
        <dbReference type="WBParaSite" id="PgB22_g024_t02"/>
    </source>
</evidence>
<dbReference type="Proteomes" id="UP000887569">
    <property type="component" value="Unplaced"/>
</dbReference>
<organism evidence="3 4">
    <name type="scientific">Parascaris univalens</name>
    <name type="common">Nematode worm</name>
    <dbReference type="NCBI Taxonomy" id="6257"/>
    <lineage>
        <taxon>Eukaryota</taxon>
        <taxon>Metazoa</taxon>
        <taxon>Ecdysozoa</taxon>
        <taxon>Nematoda</taxon>
        <taxon>Chromadorea</taxon>
        <taxon>Rhabditida</taxon>
        <taxon>Spirurina</taxon>
        <taxon>Ascaridomorpha</taxon>
        <taxon>Ascaridoidea</taxon>
        <taxon>Ascarididae</taxon>
        <taxon>Parascaris</taxon>
    </lineage>
</organism>
<accession>A0A914ZWJ6</accession>
<dbReference type="Pfam" id="PF00610">
    <property type="entry name" value="DEP"/>
    <property type="match status" value="1"/>
</dbReference>